<dbReference type="EMBL" id="MCGN01000002">
    <property type="protein sequence ID" value="ORZ00405.1"/>
    <property type="molecule type" value="Genomic_DNA"/>
</dbReference>
<feature type="transmembrane region" description="Helical" evidence="6">
    <location>
        <begin position="128"/>
        <end position="155"/>
    </location>
</feature>
<name>A0A1X2HLW8_SYNRA</name>
<feature type="domain" description="DUF202" evidence="7">
    <location>
        <begin position="39"/>
        <end position="120"/>
    </location>
</feature>
<comment type="caution">
    <text evidence="8">The sequence shown here is derived from an EMBL/GenBank/DDBJ whole genome shotgun (WGS) entry which is preliminary data.</text>
</comment>
<dbReference type="InterPro" id="IPR052053">
    <property type="entry name" value="IM_YidH-like"/>
</dbReference>
<evidence type="ECO:0000256" key="4">
    <source>
        <dbReference type="ARBA" id="ARBA00022989"/>
    </source>
</evidence>
<protein>
    <recommendedName>
        <fullName evidence="7">DUF202 domain-containing protein</fullName>
    </recommendedName>
</protein>
<evidence type="ECO:0000259" key="7">
    <source>
        <dbReference type="Pfam" id="PF02656"/>
    </source>
</evidence>
<accession>A0A1X2HLW8</accession>
<dbReference type="OrthoDB" id="199599at2759"/>
<dbReference type="InterPro" id="IPR003807">
    <property type="entry name" value="DUF202"/>
</dbReference>
<dbReference type="AlphaFoldDB" id="A0A1X2HLW8"/>
<evidence type="ECO:0000256" key="2">
    <source>
        <dbReference type="ARBA" id="ARBA00022475"/>
    </source>
</evidence>
<feature type="transmembrane region" description="Helical" evidence="6">
    <location>
        <begin position="95"/>
        <end position="116"/>
    </location>
</feature>
<evidence type="ECO:0000256" key="6">
    <source>
        <dbReference type="SAM" id="Phobius"/>
    </source>
</evidence>
<dbReference type="InParanoid" id="A0A1X2HLW8"/>
<evidence type="ECO:0000313" key="9">
    <source>
        <dbReference type="Proteomes" id="UP000242180"/>
    </source>
</evidence>
<keyword evidence="3 6" id="KW-0812">Transmembrane</keyword>
<evidence type="ECO:0000256" key="3">
    <source>
        <dbReference type="ARBA" id="ARBA00022692"/>
    </source>
</evidence>
<evidence type="ECO:0000256" key="5">
    <source>
        <dbReference type="ARBA" id="ARBA00023136"/>
    </source>
</evidence>
<comment type="subcellular location">
    <subcellularLocation>
        <location evidence="1">Cell membrane</location>
        <topology evidence="1">Multi-pass membrane protein</topology>
    </subcellularLocation>
</comment>
<dbReference type="PANTHER" id="PTHR34187:SF2">
    <property type="entry name" value="DUF202 DOMAIN-CONTAINING PROTEIN"/>
    <property type="match status" value="1"/>
</dbReference>
<dbReference type="Pfam" id="PF02656">
    <property type="entry name" value="DUF202"/>
    <property type="match status" value="1"/>
</dbReference>
<evidence type="ECO:0000256" key="1">
    <source>
        <dbReference type="ARBA" id="ARBA00004651"/>
    </source>
</evidence>
<keyword evidence="9" id="KW-1185">Reference proteome</keyword>
<sequence length="156" mass="17600">MEAEARAPFTFCNNDKCCSKFNFFDFGTIHTFVDGPDPRDHFANERNTLIWLRTGMVLALIGFMTLLDIRTRVFAPAQSFPFTDDDDTSSLRVHILAYIFVGLGLSSIVVSLFIYFRNMRQIVSRKIVVGHGWAGYSMILSILLFVVFVMAAAIAV</sequence>
<keyword evidence="4 6" id="KW-1133">Transmembrane helix</keyword>
<keyword evidence="2" id="KW-1003">Cell membrane</keyword>
<gene>
    <name evidence="8" type="ORF">BCR43DRAFT_485158</name>
</gene>
<dbReference type="Proteomes" id="UP000242180">
    <property type="component" value="Unassembled WGS sequence"/>
</dbReference>
<feature type="transmembrane region" description="Helical" evidence="6">
    <location>
        <begin position="49"/>
        <end position="67"/>
    </location>
</feature>
<dbReference type="GO" id="GO:0005886">
    <property type="term" value="C:plasma membrane"/>
    <property type="evidence" value="ECO:0007669"/>
    <property type="project" value="UniProtKB-SubCell"/>
</dbReference>
<reference evidence="8 9" key="1">
    <citation type="submission" date="2016-07" db="EMBL/GenBank/DDBJ databases">
        <title>Pervasive Adenine N6-methylation of Active Genes in Fungi.</title>
        <authorList>
            <consortium name="DOE Joint Genome Institute"/>
            <person name="Mondo S.J."/>
            <person name="Dannebaum R.O."/>
            <person name="Kuo R.C."/>
            <person name="Labutti K."/>
            <person name="Haridas S."/>
            <person name="Kuo A."/>
            <person name="Salamov A."/>
            <person name="Ahrendt S.R."/>
            <person name="Lipzen A."/>
            <person name="Sullivan W."/>
            <person name="Andreopoulos W.B."/>
            <person name="Clum A."/>
            <person name="Lindquist E."/>
            <person name="Daum C."/>
            <person name="Ramamoorthy G.K."/>
            <person name="Gryganskyi A."/>
            <person name="Culley D."/>
            <person name="Magnuson J.K."/>
            <person name="James T.Y."/>
            <person name="O'Malley M.A."/>
            <person name="Stajich J.E."/>
            <person name="Spatafora J.W."/>
            <person name="Visel A."/>
            <person name="Grigoriev I.V."/>
        </authorList>
    </citation>
    <scope>NUCLEOTIDE SEQUENCE [LARGE SCALE GENOMIC DNA]</scope>
    <source>
        <strain evidence="8 9">NRRL 2496</strain>
    </source>
</reference>
<keyword evidence="5 6" id="KW-0472">Membrane</keyword>
<dbReference type="PANTHER" id="PTHR34187">
    <property type="entry name" value="FGR18P"/>
    <property type="match status" value="1"/>
</dbReference>
<evidence type="ECO:0000313" key="8">
    <source>
        <dbReference type="EMBL" id="ORZ00405.1"/>
    </source>
</evidence>
<organism evidence="8 9">
    <name type="scientific">Syncephalastrum racemosum</name>
    <name type="common">Filamentous fungus</name>
    <dbReference type="NCBI Taxonomy" id="13706"/>
    <lineage>
        <taxon>Eukaryota</taxon>
        <taxon>Fungi</taxon>
        <taxon>Fungi incertae sedis</taxon>
        <taxon>Mucoromycota</taxon>
        <taxon>Mucoromycotina</taxon>
        <taxon>Mucoromycetes</taxon>
        <taxon>Mucorales</taxon>
        <taxon>Syncephalastraceae</taxon>
        <taxon>Syncephalastrum</taxon>
    </lineage>
</organism>
<proteinExistence type="predicted"/>